<evidence type="ECO:0000313" key="2">
    <source>
        <dbReference type="Proteomes" id="UP001153069"/>
    </source>
</evidence>
<comment type="caution">
    <text evidence="1">The sequence shown here is derived from an EMBL/GenBank/DDBJ whole genome shotgun (WGS) entry which is preliminary data.</text>
</comment>
<proteinExistence type="predicted"/>
<reference evidence="1" key="1">
    <citation type="submission" date="2020-06" db="EMBL/GenBank/DDBJ databases">
        <authorList>
            <consortium name="Plant Systems Biology data submission"/>
        </authorList>
    </citation>
    <scope>NUCLEOTIDE SEQUENCE</scope>
    <source>
        <strain evidence="1">D6</strain>
    </source>
</reference>
<dbReference type="Proteomes" id="UP001153069">
    <property type="component" value="Unassembled WGS sequence"/>
</dbReference>
<name>A0A9N8EJX8_9STRA</name>
<dbReference type="EMBL" id="CAICTM010001369">
    <property type="protein sequence ID" value="CAB9523057.1"/>
    <property type="molecule type" value="Genomic_DNA"/>
</dbReference>
<organism evidence="1 2">
    <name type="scientific">Seminavis robusta</name>
    <dbReference type="NCBI Taxonomy" id="568900"/>
    <lineage>
        <taxon>Eukaryota</taxon>
        <taxon>Sar</taxon>
        <taxon>Stramenopiles</taxon>
        <taxon>Ochrophyta</taxon>
        <taxon>Bacillariophyta</taxon>
        <taxon>Bacillariophyceae</taxon>
        <taxon>Bacillariophycidae</taxon>
        <taxon>Naviculales</taxon>
        <taxon>Naviculaceae</taxon>
        <taxon>Seminavis</taxon>
    </lineage>
</organism>
<accession>A0A9N8EJX8</accession>
<evidence type="ECO:0000313" key="1">
    <source>
        <dbReference type="EMBL" id="CAB9523057.1"/>
    </source>
</evidence>
<dbReference type="AlphaFoldDB" id="A0A9N8EJX8"/>
<protein>
    <submittedName>
        <fullName evidence="1">Uncharacterized protein</fullName>
    </submittedName>
</protein>
<keyword evidence="2" id="KW-1185">Reference proteome</keyword>
<sequence length="331" mass="37747">MAPNQKFQANSLHTAHDNEPSLLLAQPQQYLPLTNQQVQDETVIQHDATAIKDLSVNKPISSGVAVEQNNDRRKQDENEKYWNWPTLPRDTAVVKCSSFKIKGGKQHSQAHDFLFSADFIEAKLVAESQRIQERLQQGVTIIRAPPREDGYWEERSGKDVVLSNANQAVSERTGYWDWSPSVETDRAPLIALIRQEEFARQQVSAKTMEHLEQLPPSTEHAATKCRRTISNNNKDDAYWHWESPPTTIHADPSTVHDSYWEWNTERTTTAEAAALLASILEHEATRQLFSIEHVTDTLVAGVQQEEHDSAGSKRNMTQESEDYTYWTWVSS</sequence>
<gene>
    <name evidence="1" type="ORF">SEMRO_1371_G267110.1</name>
</gene>